<dbReference type="AlphaFoldDB" id="A0A4D6N341"/>
<sequence>MWECLPHQELSSSPSSSPQATTFTGGRHSPTPLPPHVRLRCKELDKIVKGVEERHLCIPVAINRMKGVKERCFFVAVVMNRERGGGDAVLQLRCNGRQ</sequence>
<dbReference type="Proteomes" id="UP000501690">
    <property type="component" value="Linkage Group LG9"/>
</dbReference>
<evidence type="ECO:0000313" key="3">
    <source>
        <dbReference type="Proteomes" id="UP000501690"/>
    </source>
</evidence>
<name>A0A4D6N341_VIGUN</name>
<proteinExistence type="predicted"/>
<accession>A0A4D6N341</accession>
<gene>
    <name evidence="2" type="ORF">DEO72_LG9g2371</name>
</gene>
<reference evidence="2 3" key="1">
    <citation type="submission" date="2019-04" db="EMBL/GenBank/DDBJ databases">
        <title>An improved genome assembly and genetic linkage map for asparagus bean, Vigna unguiculata ssp. sesquipedialis.</title>
        <authorList>
            <person name="Xia Q."/>
            <person name="Zhang R."/>
            <person name="Dong Y."/>
        </authorList>
    </citation>
    <scope>NUCLEOTIDE SEQUENCE [LARGE SCALE GENOMIC DNA]</scope>
    <source>
        <tissue evidence="2">Leaf</tissue>
    </source>
</reference>
<organism evidence="2 3">
    <name type="scientific">Vigna unguiculata</name>
    <name type="common">Cowpea</name>
    <dbReference type="NCBI Taxonomy" id="3917"/>
    <lineage>
        <taxon>Eukaryota</taxon>
        <taxon>Viridiplantae</taxon>
        <taxon>Streptophyta</taxon>
        <taxon>Embryophyta</taxon>
        <taxon>Tracheophyta</taxon>
        <taxon>Spermatophyta</taxon>
        <taxon>Magnoliopsida</taxon>
        <taxon>eudicotyledons</taxon>
        <taxon>Gunneridae</taxon>
        <taxon>Pentapetalae</taxon>
        <taxon>rosids</taxon>
        <taxon>fabids</taxon>
        <taxon>Fabales</taxon>
        <taxon>Fabaceae</taxon>
        <taxon>Papilionoideae</taxon>
        <taxon>50 kb inversion clade</taxon>
        <taxon>NPAAA clade</taxon>
        <taxon>indigoferoid/millettioid clade</taxon>
        <taxon>Phaseoleae</taxon>
        <taxon>Vigna</taxon>
    </lineage>
</organism>
<evidence type="ECO:0000313" key="2">
    <source>
        <dbReference type="EMBL" id="QCE07352.1"/>
    </source>
</evidence>
<evidence type="ECO:0000256" key="1">
    <source>
        <dbReference type="SAM" id="MobiDB-lite"/>
    </source>
</evidence>
<protein>
    <submittedName>
        <fullName evidence="2">Uncharacterized protein</fullName>
    </submittedName>
</protein>
<keyword evidence="3" id="KW-1185">Reference proteome</keyword>
<dbReference type="EMBL" id="CP039353">
    <property type="protein sequence ID" value="QCE07352.1"/>
    <property type="molecule type" value="Genomic_DNA"/>
</dbReference>
<feature type="region of interest" description="Disordered" evidence="1">
    <location>
        <begin position="1"/>
        <end position="35"/>
    </location>
</feature>